<evidence type="ECO:0000313" key="4">
    <source>
        <dbReference type="EMBL" id="CAE7519489.1"/>
    </source>
</evidence>
<dbReference type="EMBL" id="CAJNJA010023968">
    <property type="protein sequence ID" value="CAE7519489.1"/>
    <property type="molecule type" value="Genomic_DNA"/>
</dbReference>
<dbReference type="InterPro" id="IPR013087">
    <property type="entry name" value="Znf_C2H2_type"/>
</dbReference>
<evidence type="ECO:0000313" key="5">
    <source>
        <dbReference type="Proteomes" id="UP000601435"/>
    </source>
</evidence>
<dbReference type="GO" id="GO:0008270">
    <property type="term" value="F:zinc ion binding"/>
    <property type="evidence" value="ECO:0007669"/>
    <property type="project" value="UniProtKB-KW"/>
</dbReference>
<comment type="caution">
    <text evidence="4">The sequence shown here is derived from an EMBL/GenBank/DDBJ whole genome shotgun (WGS) entry which is preliminary data.</text>
</comment>
<keyword evidence="1" id="KW-0479">Metal-binding</keyword>
<evidence type="ECO:0000256" key="2">
    <source>
        <dbReference type="SAM" id="MobiDB-lite"/>
    </source>
</evidence>
<keyword evidence="1" id="KW-0863">Zinc-finger</keyword>
<sequence>VKGEEQLIPVKETHEHLGTKALLQALQRFRDALHRRASTAPDITTRADVQAHVGRLEVKLIDLLQQQDQQDAQLPVNSAEVPCPYCDAVFDTENAMRIHAQLAHKDLPPRVASTPTQFVPRLHACGGLPPCRLFLRTFYRWQYLKEHIESGACDKLGGESLTKHPVKADSQAIAVQPSRDDNPPDTATGVSQNVPLCERLHFARQRHDWEALLRDPFMSLRLRAYMTKPLLSALALSNILFGTISALGASARMTDPSQGLNPEADIFAFCNPTLLQSKPARSSPPQPRDKEIEESLEGSTESTQPPKRPRPEPNLLMASRQQSAFNPRRQQRPPKNNGLSAEARLMARMLLYHEDQLAAQRMDKDFVLFMRQDYASIIPNLHAISVEWHAKKEEGAEGLTSSLRTLLLACLVKELLARVQKLASTQEGQEKLQRTKWMDQDQQWTFLRWCHKTRKLVVDDNKPSLSHTELVRQLTFLLENLRGDIIHKFHSTKGLDKVEENASNLPSVTFLLGISLRGERAHEIHEVLCKLLGSSAWQLVGVSMKREGLQRAPAAKQLAKMLFGKSFLGTWQGRRLVDNAEMQRTVHNPTSLCIGLGAPPRHNPDVQTLIDHWYAQDFRQALMQLSPWLFLQLPRFRHQADRIVKAKQCHYYVVTPGQRGYLALDDDKKYMDLHGEEWIASQIYLLEVQLRQMCQDMGILQQRHNNLHYQISLLMRNQRHLAQQLMSKSSPNKYRPTPQLIDLHELDD</sequence>
<feature type="region of interest" description="Disordered" evidence="2">
    <location>
        <begin position="726"/>
        <end position="748"/>
    </location>
</feature>
<evidence type="ECO:0000256" key="1">
    <source>
        <dbReference type="PROSITE-ProRule" id="PRU00042"/>
    </source>
</evidence>
<dbReference type="AlphaFoldDB" id="A0A812TF33"/>
<feature type="region of interest" description="Disordered" evidence="2">
    <location>
        <begin position="275"/>
        <end position="314"/>
    </location>
</feature>
<evidence type="ECO:0000259" key="3">
    <source>
        <dbReference type="PROSITE" id="PS50157"/>
    </source>
</evidence>
<keyword evidence="5" id="KW-1185">Reference proteome</keyword>
<feature type="domain" description="C2H2-type" evidence="3">
    <location>
        <begin position="81"/>
        <end position="109"/>
    </location>
</feature>
<feature type="non-terminal residue" evidence="4">
    <location>
        <position position="1"/>
    </location>
</feature>
<reference evidence="4" key="1">
    <citation type="submission" date="2021-02" db="EMBL/GenBank/DDBJ databases">
        <authorList>
            <person name="Dougan E. K."/>
            <person name="Rhodes N."/>
            <person name="Thang M."/>
            <person name="Chan C."/>
        </authorList>
    </citation>
    <scope>NUCLEOTIDE SEQUENCE</scope>
</reference>
<accession>A0A812TF33</accession>
<keyword evidence="1" id="KW-0862">Zinc</keyword>
<dbReference type="PROSITE" id="PS50157">
    <property type="entry name" value="ZINC_FINGER_C2H2_2"/>
    <property type="match status" value="1"/>
</dbReference>
<proteinExistence type="predicted"/>
<dbReference type="Proteomes" id="UP000601435">
    <property type="component" value="Unassembled WGS sequence"/>
</dbReference>
<organism evidence="4 5">
    <name type="scientific">Symbiodinium necroappetens</name>
    <dbReference type="NCBI Taxonomy" id="1628268"/>
    <lineage>
        <taxon>Eukaryota</taxon>
        <taxon>Sar</taxon>
        <taxon>Alveolata</taxon>
        <taxon>Dinophyceae</taxon>
        <taxon>Suessiales</taxon>
        <taxon>Symbiodiniaceae</taxon>
        <taxon>Symbiodinium</taxon>
    </lineage>
</organism>
<dbReference type="PROSITE" id="PS00028">
    <property type="entry name" value="ZINC_FINGER_C2H2_1"/>
    <property type="match status" value="1"/>
</dbReference>
<protein>
    <recommendedName>
        <fullName evidence="3">C2H2-type domain-containing protein</fullName>
    </recommendedName>
</protein>
<gene>
    <name evidence="4" type="ORF">SNEC2469_LOCUS14852</name>
</gene>
<name>A0A812TF33_9DINO</name>